<evidence type="ECO:0000256" key="4">
    <source>
        <dbReference type="ARBA" id="ARBA00023136"/>
    </source>
</evidence>
<feature type="transmembrane region" description="Helical" evidence="5">
    <location>
        <begin position="97"/>
        <end position="123"/>
    </location>
</feature>
<dbReference type="EMBL" id="WFKK01000014">
    <property type="protein sequence ID" value="KAB7889369.1"/>
    <property type="molecule type" value="Genomic_DNA"/>
</dbReference>
<keyword evidence="8" id="KW-1185">Reference proteome</keyword>
<dbReference type="PANTHER" id="PTHR30249">
    <property type="entry name" value="PUTATIVE SEROTONIN TRANSPORTER"/>
    <property type="match status" value="1"/>
</dbReference>
<dbReference type="Proteomes" id="UP000461010">
    <property type="component" value="Unassembled WGS sequence"/>
</dbReference>
<evidence type="ECO:0000313" key="8">
    <source>
        <dbReference type="Proteomes" id="UP000461010"/>
    </source>
</evidence>
<dbReference type="Proteomes" id="UP000472839">
    <property type="component" value="Unassembled WGS sequence"/>
</dbReference>
<organism evidence="6 9">
    <name type="scientific">Poseidonibacter ostreae</name>
    <dbReference type="NCBI Taxonomy" id="2654171"/>
    <lineage>
        <taxon>Bacteria</taxon>
        <taxon>Pseudomonadati</taxon>
        <taxon>Campylobacterota</taxon>
        <taxon>Epsilonproteobacteria</taxon>
        <taxon>Campylobacterales</taxon>
        <taxon>Arcobacteraceae</taxon>
        <taxon>Poseidonibacter</taxon>
    </lineage>
</organism>
<protein>
    <submittedName>
        <fullName evidence="6">LrgB family protein</fullName>
    </submittedName>
</protein>
<keyword evidence="4 5" id="KW-0472">Membrane</keyword>
<dbReference type="AlphaFoldDB" id="A0A6L4WTE3"/>
<feature type="transmembrane region" description="Helical" evidence="5">
    <location>
        <begin position="15"/>
        <end position="32"/>
    </location>
</feature>
<reference evidence="8 9" key="1">
    <citation type="submission" date="2019-10" db="EMBL/GenBank/DDBJ databases">
        <title>Poseidonibacter ostreae sp. nov., isolated from the gut of the Ostrea denselamellosa.</title>
        <authorList>
            <person name="Choi A."/>
        </authorList>
    </citation>
    <scope>NUCLEOTIDE SEQUENCE [LARGE SCALE GENOMIC DNA]</scope>
    <source>
        <strain evidence="6 9">SJOD-M-33</strain>
        <strain evidence="7 8">SJOD-M-5</strain>
    </source>
</reference>
<feature type="transmembrane region" description="Helical" evidence="5">
    <location>
        <begin position="39"/>
        <end position="59"/>
    </location>
</feature>
<keyword evidence="3 5" id="KW-1133">Transmembrane helix</keyword>
<evidence type="ECO:0000256" key="5">
    <source>
        <dbReference type="SAM" id="Phobius"/>
    </source>
</evidence>
<feature type="transmembrane region" description="Helical" evidence="5">
    <location>
        <begin position="210"/>
        <end position="233"/>
    </location>
</feature>
<dbReference type="EMBL" id="WFKJ01000014">
    <property type="protein sequence ID" value="KAB7891645.1"/>
    <property type="molecule type" value="Genomic_DNA"/>
</dbReference>
<evidence type="ECO:0000256" key="3">
    <source>
        <dbReference type="ARBA" id="ARBA00022989"/>
    </source>
</evidence>
<dbReference type="Pfam" id="PF04172">
    <property type="entry name" value="LrgB"/>
    <property type="match status" value="1"/>
</dbReference>
<dbReference type="InterPro" id="IPR007300">
    <property type="entry name" value="CidB/LrgB"/>
</dbReference>
<evidence type="ECO:0000256" key="2">
    <source>
        <dbReference type="ARBA" id="ARBA00022692"/>
    </source>
</evidence>
<dbReference type="RefSeq" id="WP_152189363.1">
    <property type="nucleotide sequence ID" value="NZ_WFKI01000015.1"/>
</dbReference>
<gene>
    <name evidence="7" type="ORF">GBG18_06095</name>
    <name evidence="6" type="ORF">GBG19_06190</name>
</gene>
<comment type="caution">
    <text evidence="6">The sequence shown here is derived from an EMBL/GenBank/DDBJ whole genome shotgun (WGS) entry which is preliminary data.</text>
</comment>
<sequence>MNFEALNDYISNTPLTWLILTLLAYKIGIIIYEKFNKHTLLQPIIISYIILLSLVLFTNTSFEEYFKSVEIIHFFLGPATVALALPLYNNLKYIKQLLLPIVLTLIVAGIFSVLIAVLLLWIFGASTVTILSMTTKSITAPIAIITSEQIGAIPSLAIGFVIITGIIGALFGSIVFKIVKIKYETSKGFALGLVSHGIGTARAIEISEKAAAFAALAMGLSGIMTAVFLPLIIEFLKDFISF</sequence>
<feature type="transmembrane region" description="Helical" evidence="5">
    <location>
        <begin position="156"/>
        <end position="176"/>
    </location>
</feature>
<dbReference type="PANTHER" id="PTHR30249:SF0">
    <property type="entry name" value="PLASTIDAL GLYCOLATE_GLYCERATE TRANSLOCATOR 1, CHLOROPLASTIC"/>
    <property type="match status" value="1"/>
</dbReference>
<accession>A0A6L4WTE3</accession>
<name>A0A6L4WTE3_9BACT</name>
<evidence type="ECO:0000313" key="6">
    <source>
        <dbReference type="EMBL" id="KAB7889369.1"/>
    </source>
</evidence>
<feature type="transmembrane region" description="Helical" evidence="5">
    <location>
        <begin position="71"/>
        <end position="88"/>
    </location>
</feature>
<keyword evidence="2 5" id="KW-0812">Transmembrane</keyword>
<evidence type="ECO:0000313" key="9">
    <source>
        <dbReference type="Proteomes" id="UP000472839"/>
    </source>
</evidence>
<proteinExistence type="predicted"/>
<evidence type="ECO:0000313" key="7">
    <source>
        <dbReference type="EMBL" id="KAB7891645.1"/>
    </source>
</evidence>
<comment type="subcellular location">
    <subcellularLocation>
        <location evidence="1">Membrane</location>
        <topology evidence="1">Multi-pass membrane protein</topology>
    </subcellularLocation>
</comment>
<dbReference type="GO" id="GO:0016020">
    <property type="term" value="C:membrane"/>
    <property type="evidence" value="ECO:0007669"/>
    <property type="project" value="UniProtKB-SubCell"/>
</dbReference>
<evidence type="ECO:0000256" key="1">
    <source>
        <dbReference type="ARBA" id="ARBA00004141"/>
    </source>
</evidence>